<name>A0A2T3HND6_9SPHI</name>
<evidence type="ECO:0000313" key="3">
    <source>
        <dbReference type="Proteomes" id="UP000240912"/>
    </source>
</evidence>
<sequence>MGQPANEKIQKCLNSWREMESKGYKVRLWNDDQIHAFMKRKHPFLVETFVNSRNYAEAADIGRYAIVYSYGGYYADWDVEVLDAERLIRIENENPDGYMLVDPPNGSLASEFFCAAKEDPYLLSLLRDIVEIYETQKRDKLFTPSYSGPFRMRDSLEKHNNTRMNVLPVKNVFAYNYSEIRNPPPGEVTQPLIHYWLHSWIKRYDE</sequence>
<gene>
    <name evidence="2" type="ORF">C7T94_03920</name>
</gene>
<dbReference type="GO" id="GO:0016020">
    <property type="term" value="C:membrane"/>
    <property type="evidence" value="ECO:0007669"/>
    <property type="project" value="GOC"/>
</dbReference>
<dbReference type="Proteomes" id="UP000240912">
    <property type="component" value="Unassembled WGS sequence"/>
</dbReference>
<dbReference type="InterPro" id="IPR051706">
    <property type="entry name" value="Glycosyltransferase_domain"/>
</dbReference>
<reference evidence="2 3" key="1">
    <citation type="submission" date="2018-03" db="EMBL/GenBank/DDBJ databases">
        <authorList>
            <person name="Keele B.F."/>
        </authorList>
    </citation>
    <scope>NUCLEOTIDE SEQUENCE [LARGE SCALE GENOMIC DNA]</scope>
    <source>
        <strain evidence="2 3">YL28-9</strain>
    </source>
</reference>
<dbReference type="OrthoDB" id="9802987at2"/>
<dbReference type="GO" id="GO:0000030">
    <property type="term" value="F:mannosyltransferase activity"/>
    <property type="evidence" value="ECO:0007669"/>
    <property type="project" value="TreeGrafter"/>
</dbReference>
<dbReference type="InterPro" id="IPR029044">
    <property type="entry name" value="Nucleotide-diphossugar_trans"/>
</dbReference>
<evidence type="ECO:0008006" key="4">
    <source>
        <dbReference type="Google" id="ProtNLM"/>
    </source>
</evidence>
<dbReference type="PANTHER" id="PTHR32385:SF23">
    <property type="entry name" value="NUCLEOTIDE-DIPHOSPHO-SUGAR TRANSFERASE"/>
    <property type="match status" value="1"/>
</dbReference>
<dbReference type="PANTHER" id="PTHR32385">
    <property type="entry name" value="MANNOSYL PHOSPHORYLINOSITOL CERAMIDE SYNTHASE"/>
    <property type="match status" value="1"/>
</dbReference>
<dbReference type="InterPro" id="IPR007577">
    <property type="entry name" value="GlycoTrfase_DXD_sugar-bd_CS"/>
</dbReference>
<dbReference type="GO" id="GO:0051999">
    <property type="term" value="P:mannosyl-inositol phosphorylceramide biosynthetic process"/>
    <property type="evidence" value="ECO:0007669"/>
    <property type="project" value="TreeGrafter"/>
</dbReference>
<keyword evidence="1" id="KW-0808">Transferase</keyword>
<proteinExistence type="predicted"/>
<dbReference type="AlphaFoldDB" id="A0A2T3HND6"/>
<evidence type="ECO:0000256" key="1">
    <source>
        <dbReference type="ARBA" id="ARBA00022679"/>
    </source>
</evidence>
<dbReference type="Pfam" id="PF04488">
    <property type="entry name" value="Gly_transf_sug"/>
    <property type="match status" value="1"/>
</dbReference>
<comment type="caution">
    <text evidence="2">The sequence shown here is derived from an EMBL/GenBank/DDBJ whole genome shotgun (WGS) entry which is preliminary data.</text>
</comment>
<dbReference type="Gene3D" id="3.90.550.20">
    <property type="match status" value="1"/>
</dbReference>
<organism evidence="2 3">
    <name type="scientific">Pedobacter yulinensis</name>
    <dbReference type="NCBI Taxonomy" id="2126353"/>
    <lineage>
        <taxon>Bacteria</taxon>
        <taxon>Pseudomonadati</taxon>
        <taxon>Bacteroidota</taxon>
        <taxon>Sphingobacteriia</taxon>
        <taxon>Sphingobacteriales</taxon>
        <taxon>Sphingobacteriaceae</taxon>
        <taxon>Pedobacter</taxon>
    </lineage>
</organism>
<dbReference type="EMBL" id="PYLS01000004">
    <property type="protein sequence ID" value="PST83903.1"/>
    <property type="molecule type" value="Genomic_DNA"/>
</dbReference>
<protein>
    <recommendedName>
        <fullName evidence="4">Glycosyl transferase</fullName>
    </recommendedName>
</protein>
<accession>A0A2T3HND6</accession>
<dbReference type="SUPFAM" id="SSF53448">
    <property type="entry name" value="Nucleotide-diphospho-sugar transferases"/>
    <property type="match status" value="1"/>
</dbReference>
<evidence type="ECO:0000313" key="2">
    <source>
        <dbReference type="EMBL" id="PST83903.1"/>
    </source>
</evidence>
<keyword evidence="3" id="KW-1185">Reference proteome</keyword>